<keyword evidence="5" id="KW-0547">Nucleotide-binding</keyword>
<dbReference type="FunFam" id="3.30.2130.10:FF:000001">
    <property type="entry name" value="Bifunctional aspartokinase/homoserine dehydrogenase"/>
    <property type="match status" value="1"/>
</dbReference>
<dbReference type="Pfam" id="PF22468">
    <property type="entry name" value="ACT_9"/>
    <property type="match status" value="1"/>
</dbReference>
<dbReference type="GO" id="GO:0005829">
    <property type="term" value="C:cytosol"/>
    <property type="evidence" value="ECO:0007669"/>
    <property type="project" value="TreeGrafter"/>
</dbReference>
<evidence type="ECO:0000313" key="12">
    <source>
        <dbReference type="EMBL" id="WPG97911.1"/>
    </source>
</evidence>
<evidence type="ECO:0000256" key="4">
    <source>
        <dbReference type="ARBA" id="ARBA00022679"/>
    </source>
</evidence>
<evidence type="ECO:0000256" key="1">
    <source>
        <dbReference type="ARBA" id="ARBA00004685"/>
    </source>
</evidence>
<keyword evidence="7" id="KW-0067">ATP-binding</keyword>
<dbReference type="PANTHER" id="PTHR21499:SF59">
    <property type="entry name" value="ASPARTOKINASE"/>
    <property type="match status" value="1"/>
</dbReference>
<comment type="catalytic activity">
    <reaction evidence="8">
        <text>L-aspartate + ATP = 4-phospho-L-aspartate + ADP</text>
        <dbReference type="Rhea" id="RHEA:23776"/>
        <dbReference type="ChEBI" id="CHEBI:29991"/>
        <dbReference type="ChEBI" id="CHEBI:30616"/>
        <dbReference type="ChEBI" id="CHEBI:57535"/>
        <dbReference type="ChEBI" id="CHEBI:456216"/>
        <dbReference type="EC" id="2.7.2.4"/>
    </reaction>
</comment>
<dbReference type="InterPro" id="IPR054352">
    <property type="entry name" value="ACT_Aspartokinase"/>
</dbReference>
<evidence type="ECO:0000256" key="9">
    <source>
        <dbReference type="ARBA" id="ARBA00073087"/>
    </source>
</evidence>
<dbReference type="InterPro" id="IPR002912">
    <property type="entry name" value="ACT_dom"/>
</dbReference>
<keyword evidence="4" id="KW-0808">Transferase</keyword>
<dbReference type="SUPFAM" id="SSF55021">
    <property type="entry name" value="ACT-like"/>
    <property type="match status" value="2"/>
</dbReference>
<dbReference type="GO" id="GO:0009088">
    <property type="term" value="P:threonine biosynthetic process"/>
    <property type="evidence" value="ECO:0007669"/>
    <property type="project" value="UniProtKB-ARBA"/>
</dbReference>
<dbReference type="Proteomes" id="UP001303373">
    <property type="component" value="Chromosome 1"/>
</dbReference>
<dbReference type="GO" id="GO:0009089">
    <property type="term" value="P:lysine biosynthetic process via diaminopimelate"/>
    <property type="evidence" value="ECO:0007669"/>
    <property type="project" value="TreeGrafter"/>
</dbReference>
<dbReference type="Gene3D" id="3.30.2130.10">
    <property type="entry name" value="VC0802-like"/>
    <property type="match status" value="1"/>
</dbReference>
<dbReference type="GO" id="GO:0004072">
    <property type="term" value="F:aspartate kinase activity"/>
    <property type="evidence" value="ECO:0007669"/>
    <property type="project" value="UniProtKB-EC"/>
</dbReference>
<dbReference type="PANTHER" id="PTHR21499">
    <property type="entry name" value="ASPARTATE KINASE"/>
    <property type="match status" value="1"/>
</dbReference>
<dbReference type="GO" id="GO:0009090">
    <property type="term" value="P:homoserine biosynthetic process"/>
    <property type="evidence" value="ECO:0007669"/>
    <property type="project" value="TreeGrafter"/>
</dbReference>
<dbReference type="Pfam" id="PF00696">
    <property type="entry name" value="AA_kinase"/>
    <property type="match status" value="1"/>
</dbReference>
<proteinExistence type="inferred from homology"/>
<dbReference type="InterPro" id="IPR018042">
    <property type="entry name" value="Aspartate_kinase_CS"/>
</dbReference>
<dbReference type="NCBIfam" id="TIGR00657">
    <property type="entry name" value="asp_kinases"/>
    <property type="match status" value="1"/>
</dbReference>
<evidence type="ECO:0000256" key="7">
    <source>
        <dbReference type="ARBA" id="ARBA00022840"/>
    </source>
</evidence>
<evidence type="ECO:0000256" key="6">
    <source>
        <dbReference type="ARBA" id="ARBA00022777"/>
    </source>
</evidence>
<dbReference type="InterPro" id="IPR045865">
    <property type="entry name" value="ACT-like_dom_sf"/>
</dbReference>
<keyword evidence="6" id="KW-0418">Kinase</keyword>
<dbReference type="PROSITE" id="PS51671">
    <property type="entry name" value="ACT"/>
    <property type="match status" value="1"/>
</dbReference>
<evidence type="ECO:0000256" key="10">
    <source>
        <dbReference type="ARBA" id="ARBA00083304"/>
    </source>
</evidence>
<dbReference type="Gene3D" id="3.40.1160.10">
    <property type="entry name" value="Acetylglutamate kinase-like"/>
    <property type="match status" value="1"/>
</dbReference>
<dbReference type="AlphaFoldDB" id="A0AAQ3LXQ5"/>
<sequence>MACLVYDSSAPSSPFTFHPDLLILSTPRHPPTTHIHIPPTAMEFPIIRRSTPQVVHNGHSPAANGAIEGRISHTEERDLPGGANWVVQKFGGTSVGKFAVKIAEDIVAVGAKEQRIAIVCSARSTNTKSEGTTNRLLRAARDVLEAEPTKYSDLVEAVRIDHIKAGEADIKDADVLAKYNAAVNAECFNLMKILESAQFLKAVTSQTKDMIMSVGEKLSCLYMTSLLKTRGVNAEYVDLSEVINFSTTKGLGEDFYRNLNQALGERVLALGPDIVPVLTGYFGQVPGGLLDNIGRGYTDLCAALVAVGVKAKELQIWKEVDGIFTADPRKVPTARLLESVTPSEAAELTFYGSEVIHPFTMDQVIKASIPIRIKNVMNPRSQGTIIYPDSDAPDMRSDRPSMLFRNRSVSNLLNKQPKRPTAVTIKPQITVLNVHSKKRTRAHGFLMSIFSILDKHGLSVDLISSSEVHVSMALHSEISMLSGNGEEEMQIESEALKGAVEGLKIWGDVDLVPNMAIISLVGRQLRSMVGISGRFFSTLGDHGINIEMISQGASEINISCVISEHEANRALNVVHTNLFTFLE</sequence>
<accession>A0AAQ3LXQ5</accession>
<evidence type="ECO:0000256" key="3">
    <source>
        <dbReference type="ARBA" id="ARBA00013059"/>
    </source>
</evidence>
<dbReference type="FunFam" id="3.40.1160.10:FF:000023">
    <property type="entry name" value="Probable aspartokinase"/>
    <property type="match status" value="1"/>
</dbReference>
<comment type="pathway">
    <text evidence="1">Mycotoxin biosynthesis.</text>
</comment>
<reference evidence="12 13" key="1">
    <citation type="submission" date="2023-11" db="EMBL/GenBank/DDBJ databases">
        <title>An acidophilic fungus is an integral part of prey digestion in a carnivorous sundew plant.</title>
        <authorList>
            <person name="Tsai I.J."/>
        </authorList>
    </citation>
    <scope>NUCLEOTIDE SEQUENCE [LARGE SCALE GENOMIC DNA]</scope>
    <source>
        <strain evidence="12">169a</strain>
    </source>
</reference>
<comment type="similarity">
    <text evidence="2">Belongs to the aspartokinase family.</text>
</comment>
<dbReference type="PROSITE" id="PS00324">
    <property type="entry name" value="ASPARTOKINASE"/>
    <property type="match status" value="1"/>
</dbReference>
<evidence type="ECO:0000256" key="8">
    <source>
        <dbReference type="ARBA" id="ARBA00047872"/>
    </source>
</evidence>
<protein>
    <recommendedName>
        <fullName evidence="9">Aspartate kinase FUB3</fullName>
        <ecNumber evidence="3">2.7.2.4</ecNumber>
    </recommendedName>
    <alternativeName>
        <fullName evidence="10">Fusaric acid biosynthesis protein 3</fullName>
    </alternativeName>
</protein>
<dbReference type="InterPro" id="IPR001048">
    <property type="entry name" value="Asp/Glu/Uridylate_kinase"/>
</dbReference>
<dbReference type="EC" id="2.7.2.4" evidence="3"/>
<dbReference type="GO" id="GO:0005524">
    <property type="term" value="F:ATP binding"/>
    <property type="evidence" value="ECO:0007669"/>
    <property type="project" value="UniProtKB-KW"/>
</dbReference>
<keyword evidence="13" id="KW-1185">Reference proteome</keyword>
<evidence type="ECO:0000256" key="2">
    <source>
        <dbReference type="ARBA" id="ARBA00010122"/>
    </source>
</evidence>
<gene>
    <name evidence="12" type="ORF">R9X50_00069400</name>
</gene>
<evidence type="ECO:0000259" key="11">
    <source>
        <dbReference type="PROSITE" id="PS51671"/>
    </source>
</evidence>
<feature type="domain" description="ACT" evidence="11">
    <location>
        <begin position="520"/>
        <end position="583"/>
    </location>
</feature>
<dbReference type="InterPro" id="IPR001341">
    <property type="entry name" value="Asp_kinase"/>
</dbReference>
<organism evidence="12 13">
    <name type="scientific">Acrodontium crateriforme</name>
    <dbReference type="NCBI Taxonomy" id="150365"/>
    <lineage>
        <taxon>Eukaryota</taxon>
        <taxon>Fungi</taxon>
        <taxon>Dikarya</taxon>
        <taxon>Ascomycota</taxon>
        <taxon>Pezizomycotina</taxon>
        <taxon>Dothideomycetes</taxon>
        <taxon>Dothideomycetidae</taxon>
        <taxon>Mycosphaerellales</taxon>
        <taxon>Teratosphaeriaceae</taxon>
        <taxon>Acrodontium</taxon>
    </lineage>
</organism>
<evidence type="ECO:0000313" key="13">
    <source>
        <dbReference type="Proteomes" id="UP001303373"/>
    </source>
</evidence>
<evidence type="ECO:0000256" key="5">
    <source>
        <dbReference type="ARBA" id="ARBA00022741"/>
    </source>
</evidence>
<dbReference type="GO" id="GO:0071266">
    <property type="term" value="P:'de novo' L-methionine biosynthetic process"/>
    <property type="evidence" value="ECO:0007669"/>
    <property type="project" value="UniProtKB-ARBA"/>
</dbReference>
<name>A0AAQ3LXQ5_9PEZI</name>
<dbReference type="EMBL" id="CP138580">
    <property type="protein sequence ID" value="WPG97911.1"/>
    <property type="molecule type" value="Genomic_DNA"/>
</dbReference>
<dbReference type="InterPro" id="IPR036393">
    <property type="entry name" value="AceGlu_kinase-like_sf"/>
</dbReference>
<dbReference type="SUPFAM" id="SSF53633">
    <property type="entry name" value="Carbamate kinase-like"/>
    <property type="match status" value="1"/>
</dbReference>